<name>A0A8S8ZR03_SORMA</name>
<protein>
    <submittedName>
        <fullName evidence="1">Uncharacterized protein</fullName>
    </submittedName>
</protein>
<dbReference type="VEuPathDB" id="FungiDB:SMAC_07267"/>
<evidence type="ECO:0000313" key="2">
    <source>
        <dbReference type="Proteomes" id="UP000433876"/>
    </source>
</evidence>
<dbReference type="AlphaFoldDB" id="A0A8S8ZR03"/>
<dbReference type="Proteomes" id="UP000433876">
    <property type="component" value="Unassembled WGS sequence"/>
</dbReference>
<dbReference type="EMBL" id="NMPR01000068">
    <property type="protein sequence ID" value="KAA8631839.1"/>
    <property type="molecule type" value="Genomic_DNA"/>
</dbReference>
<proteinExistence type="predicted"/>
<reference evidence="1 2" key="1">
    <citation type="submission" date="2017-07" db="EMBL/GenBank/DDBJ databases">
        <title>Genome sequence of the Sordaria macrospora wild type strain R19027.</title>
        <authorList>
            <person name="Nowrousian M."/>
            <person name="Teichert I."/>
            <person name="Kueck U."/>
        </authorList>
    </citation>
    <scope>NUCLEOTIDE SEQUENCE [LARGE SCALE GENOMIC DNA]</scope>
    <source>
        <strain evidence="1 2">R19027</strain>
        <tissue evidence="1">Mycelium</tissue>
    </source>
</reference>
<accession>A0A8S8ZR03</accession>
<sequence>MDSSSPSAGFVSFDDTVLCAWYTQYGHMRIRTSLIVAEVKELQRLSNEHAPNRRMPTHPLHLMALIQQDHPLIYNPLWTRTFFPLLCPSSLAPNYLGRHLCYFQNLQRNNPNHAQLRPDNDLFSKKLAFCLGYSLQAFWINGQTPVSCLYRHDHHAGVWQAYECVQSHIRSITSSTTPAPSSSSSSATAPAPAAPKLCQCVPMTSSMYSAWRASKSYGRGITHMGIFANDDEQKNWKDLEGALATLWRVFQLEFRDLGAGLWYHGAFDEMRKWGYISPSEQEEQWLSIYSSRDDGPHTMSALGMGLKEAGRVQRHWEKTKKWLVPMYPAEWEGWEVPVDEVKEDEWVML</sequence>
<evidence type="ECO:0000313" key="1">
    <source>
        <dbReference type="EMBL" id="KAA8631839.1"/>
    </source>
</evidence>
<gene>
    <name evidence="1" type="ORF">SMACR_07267</name>
</gene>
<organism evidence="1 2">
    <name type="scientific">Sordaria macrospora</name>
    <dbReference type="NCBI Taxonomy" id="5147"/>
    <lineage>
        <taxon>Eukaryota</taxon>
        <taxon>Fungi</taxon>
        <taxon>Dikarya</taxon>
        <taxon>Ascomycota</taxon>
        <taxon>Pezizomycotina</taxon>
        <taxon>Sordariomycetes</taxon>
        <taxon>Sordariomycetidae</taxon>
        <taxon>Sordariales</taxon>
        <taxon>Sordariaceae</taxon>
        <taxon>Sordaria</taxon>
    </lineage>
</organism>
<comment type="caution">
    <text evidence="1">The sequence shown here is derived from an EMBL/GenBank/DDBJ whole genome shotgun (WGS) entry which is preliminary data.</text>
</comment>